<proteinExistence type="inferred from homology"/>
<evidence type="ECO:0000256" key="9">
    <source>
        <dbReference type="ARBA" id="ARBA00023239"/>
    </source>
</evidence>
<dbReference type="CDD" id="cd00948">
    <property type="entry name" value="FBP_aldolase_I_a"/>
    <property type="match status" value="1"/>
</dbReference>
<dbReference type="Pfam" id="PF00274">
    <property type="entry name" value="Glycolytic"/>
    <property type="match status" value="1"/>
</dbReference>
<dbReference type="PANTHER" id="PTHR11627">
    <property type="entry name" value="FRUCTOSE-BISPHOSPHATE ALDOLASE"/>
    <property type="match status" value="1"/>
</dbReference>
<dbReference type="FunFam" id="3.20.20.70:FF:000052">
    <property type="entry name" value="Fructose-bisphosphate aldolase"/>
    <property type="match status" value="1"/>
</dbReference>
<accession>A0A7J7MU42</accession>
<dbReference type="OrthoDB" id="36455at2759"/>
<dbReference type="NCBIfam" id="NF033379">
    <property type="entry name" value="FrucBisAld_I"/>
    <property type="match status" value="1"/>
</dbReference>
<comment type="similarity">
    <text evidence="4 11">Belongs to the class I fructose-bisphosphate aldolase family.</text>
</comment>
<dbReference type="EMBL" id="JACGCM010001226">
    <property type="protein sequence ID" value="KAF6158354.1"/>
    <property type="molecule type" value="Genomic_DNA"/>
</dbReference>
<evidence type="ECO:0000256" key="8">
    <source>
        <dbReference type="ARBA" id="ARBA00023152"/>
    </source>
</evidence>
<sequence length="393" mass="42663">MASASMLKLYSSSQLVGGGHKSFNQRRGSVSTGPCRVSFSIRAGSYTDELVQTAKTIASPGHGILAIDESNATCGKRLSSIGLDNTEPNRQAYRQLLLTTPGLGEYISGAILFEETLYQSTADGKKFVDVLRDAKIMPGIKVDKGLVPLPGSNNESWCQGLDGLDSRCAEYYKQGARFAKWRTVVSIPCGPSALAVKEAAWGLARYAAIAQDNGLVPIVEPEILLDGDHPIDRTLEVAEKVWSEVFFYLAQNNLVFEGILLKPSMVTPGAEHKEKASPETVAKYTLTMLKRRVPSSVPGIMFLSGGQSEAEATLNLNAMNQSPNPWHVSFSYARALQNSVLKTWQGRPENIEAGQKSLLVRAKANSLAQLGRYSAEGESEDSKKGMFVKGYTY</sequence>
<comment type="pathway">
    <text evidence="3">Carbohydrate degradation; glycolysis; D-glyceraldehyde 3-phosphate and glycerone phosphate from D-glucose: step 4/4.</text>
</comment>
<keyword evidence="10" id="KW-0704">Schiff base</keyword>
<evidence type="ECO:0000256" key="11">
    <source>
        <dbReference type="RuleBase" id="RU003994"/>
    </source>
</evidence>
<evidence type="ECO:0000256" key="3">
    <source>
        <dbReference type="ARBA" id="ARBA00004714"/>
    </source>
</evidence>
<evidence type="ECO:0000256" key="10">
    <source>
        <dbReference type="ARBA" id="ARBA00023270"/>
    </source>
</evidence>
<evidence type="ECO:0000313" key="12">
    <source>
        <dbReference type="EMBL" id="KAF6158354.1"/>
    </source>
</evidence>
<dbReference type="Proteomes" id="UP000541444">
    <property type="component" value="Unassembled WGS sequence"/>
</dbReference>
<evidence type="ECO:0000313" key="13">
    <source>
        <dbReference type="Proteomes" id="UP000541444"/>
    </source>
</evidence>
<dbReference type="PROSITE" id="PS00158">
    <property type="entry name" value="ALDOLASE_CLASS_I"/>
    <property type="match status" value="1"/>
</dbReference>
<organism evidence="12 13">
    <name type="scientific">Kingdonia uniflora</name>
    <dbReference type="NCBI Taxonomy" id="39325"/>
    <lineage>
        <taxon>Eukaryota</taxon>
        <taxon>Viridiplantae</taxon>
        <taxon>Streptophyta</taxon>
        <taxon>Embryophyta</taxon>
        <taxon>Tracheophyta</taxon>
        <taxon>Spermatophyta</taxon>
        <taxon>Magnoliopsida</taxon>
        <taxon>Ranunculales</taxon>
        <taxon>Circaeasteraceae</taxon>
        <taxon>Kingdonia</taxon>
    </lineage>
</organism>
<dbReference type="InterPro" id="IPR029768">
    <property type="entry name" value="Aldolase_I_AS"/>
</dbReference>
<comment type="subcellular location">
    <subcellularLocation>
        <location evidence="2">Plastid</location>
        <location evidence="2">Chloroplast</location>
    </subcellularLocation>
</comment>
<gene>
    <name evidence="12" type="ORF">GIB67_022434</name>
</gene>
<comment type="caution">
    <text evidence="12">The sequence shown here is derived from an EMBL/GenBank/DDBJ whole genome shotgun (WGS) entry which is preliminary data.</text>
</comment>
<keyword evidence="9 11" id="KW-0456">Lyase</keyword>
<name>A0A7J7MU42_9MAGN</name>
<dbReference type="UniPathway" id="UPA00109">
    <property type="reaction ID" value="UER00183"/>
</dbReference>
<evidence type="ECO:0000256" key="1">
    <source>
        <dbReference type="ARBA" id="ARBA00000441"/>
    </source>
</evidence>
<keyword evidence="8 11" id="KW-0324">Glycolysis</keyword>
<dbReference type="SUPFAM" id="SSF51569">
    <property type="entry name" value="Aldolase"/>
    <property type="match status" value="1"/>
</dbReference>
<evidence type="ECO:0000256" key="7">
    <source>
        <dbReference type="ARBA" id="ARBA00022640"/>
    </source>
</evidence>
<keyword evidence="7" id="KW-0934">Plastid</keyword>
<keyword evidence="13" id="KW-1185">Reference proteome</keyword>
<evidence type="ECO:0000256" key="2">
    <source>
        <dbReference type="ARBA" id="ARBA00004229"/>
    </source>
</evidence>
<dbReference type="GO" id="GO:0004332">
    <property type="term" value="F:fructose-bisphosphate aldolase activity"/>
    <property type="evidence" value="ECO:0007669"/>
    <property type="project" value="UniProtKB-EC"/>
</dbReference>
<dbReference type="AlphaFoldDB" id="A0A7J7MU42"/>
<dbReference type="InterPro" id="IPR000741">
    <property type="entry name" value="FBA_I"/>
</dbReference>
<reference evidence="12 13" key="1">
    <citation type="journal article" date="2020" name="IScience">
        <title>Genome Sequencing of the Endangered Kingdonia uniflora (Circaeasteraceae, Ranunculales) Reveals Potential Mechanisms of Evolutionary Specialization.</title>
        <authorList>
            <person name="Sun Y."/>
            <person name="Deng T."/>
            <person name="Zhang A."/>
            <person name="Moore M.J."/>
            <person name="Landis J.B."/>
            <person name="Lin N."/>
            <person name="Zhang H."/>
            <person name="Zhang X."/>
            <person name="Huang J."/>
            <person name="Zhang X."/>
            <person name="Sun H."/>
            <person name="Wang H."/>
        </authorList>
    </citation>
    <scope>NUCLEOTIDE SEQUENCE [LARGE SCALE GENOMIC DNA]</scope>
    <source>
        <strain evidence="12">TB1705</strain>
        <tissue evidence="12">Leaf</tissue>
    </source>
</reference>
<dbReference type="InterPro" id="IPR013785">
    <property type="entry name" value="Aldolase_TIM"/>
</dbReference>
<evidence type="ECO:0000256" key="6">
    <source>
        <dbReference type="ARBA" id="ARBA00022528"/>
    </source>
</evidence>
<comment type="catalytic activity">
    <reaction evidence="1 11">
        <text>beta-D-fructose 1,6-bisphosphate = D-glyceraldehyde 3-phosphate + dihydroxyacetone phosphate</text>
        <dbReference type="Rhea" id="RHEA:14729"/>
        <dbReference type="ChEBI" id="CHEBI:32966"/>
        <dbReference type="ChEBI" id="CHEBI:57642"/>
        <dbReference type="ChEBI" id="CHEBI:59776"/>
        <dbReference type="EC" id="4.1.2.13"/>
    </reaction>
</comment>
<dbReference type="GO" id="GO:0009507">
    <property type="term" value="C:chloroplast"/>
    <property type="evidence" value="ECO:0007669"/>
    <property type="project" value="UniProtKB-SubCell"/>
</dbReference>
<dbReference type="EC" id="4.1.2.13" evidence="5 11"/>
<evidence type="ECO:0000256" key="5">
    <source>
        <dbReference type="ARBA" id="ARBA00013068"/>
    </source>
</evidence>
<keyword evidence="6" id="KW-0150">Chloroplast</keyword>
<dbReference type="Gene3D" id="3.20.20.70">
    <property type="entry name" value="Aldolase class I"/>
    <property type="match status" value="1"/>
</dbReference>
<dbReference type="GO" id="GO:0006096">
    <property type="term" value="P:glycolytic process"/>
    <property type="evidence" value="ECO:0007669"/>
    <property type="project" value="UniProtKB-UniPathway"/>
</dbReference>
<evidence type="ECO:0000256" key="4">
    <source>
        <dbReference type="ARBA" id="ARBA00010387"/>
    </source>
</evidence>
<protein>
    <recommendedName>
        <fullName evidence="5 11">Fructose-bisphosphate aldolase</fullName>
        <ecNumber evidence="5 11">4.1.2.13</ecNumber>
    </recommendedName>
</protein>